<protein>
    <submittedName>
        <fullName evidence="1">Uncharacterized protein</fullName>
    </submittedName>
</protein>
<evidence type="ECO:0000313" key="1">
    <source>
        <dbReference type="EMBL" id="MEE7493158.1"/>
    </source>
</evidence>
<sequence length="59" mass="6381">MPTMTLALLTVLIAGAVCLGMISALVPLRQPRVEIELADLNEDEFFEIGGPIIDLQATR</sequence>
<keyword evidence="2" id="KW-1185">Reference proteome</keyword>
<reference evidence="1 2" key="1">
    <citation type="journal article" date="2012" name="Genet. Mol. Biol.">
        <title>Analysis of 16S rRNA and mxaF genes revealing insights into Methylobacterium niche-specific plant association.</title>
        <authorList>
            <person name="Dourado M.N."/>
            <person name="Andreote F.D."/>
            <person name="Dini-Andreote F."/>
            <person name="Conti R."/>
            <person name="Araujo J.M."/>
            <person name="Araujo W.L."/>
        </authorList>
    </citation>
    <scope>NUCLEOTIDE SEQUENCE [LARGE SCALE GENOMIC DNA]</scope>
    <source>
        <strain evidence="1 2">TC3-10</strain>
    </source>
</reference>
<gene>
    <name evidence="1" type="ORF">MOTC310_22930</name>
</gene>
<dbReference type="Proteomes" id="UP001355206">
    <property type="component" value="Unassembled WGS sequence"/>
</dbReference>
<proteinExistence type="predicted"/>
<accession>A0ABU7TU66</accession>
<name>A0ABU7TU66_9HYPH</name>
<dbReference type="EMBL" id="MLCA01000011">
    <property type="protein sequence ID" value="MEE7493158.1"/>
    <property type="molecule type" value="Genomic_DNA"/>
</dbReference>
<evidence type="ECO:0000313" key="2">
    <source>
        <dbReference type="Proteomes" id="UP001355206"/>
    </source>
</evidence>
<organism evidence="1 2">
    <name type="scientific">Methylobacterium oryzae</name>
    <dbReference type="NCBI Taxonomy" id="334852"/>
    <lineage>
        <taxon>Bacteria</taxon>
        <taxon>Pseudomonadati</taxon>
        <taxon>Pseudomonadota</taxon>
        <taxon>Alphaproteobacteria</taxon>
        <taxon>Hyphomicrobiales</taxon>
        <taxon>Methylobacteriaceae</taxon>
        <taxon>Methylobacterium</taxon>
    </lineage>
</organism>
<comment type="caution">
    <text evidence="1">The sequence shown here is derived from an EMBL/GenBank/DDBJ whole genome shotgun (WGS) entry which is preliminary data.</text>
</comment>